<evidence type="ECO:0000256" key="2">
    <source>
        <dbReference type="ARBA" id="ARBA00022614"/>
    </source>
</evidence>
<keyword evidence="4 14" id="KW-0732">Signal</keyword>
<keyword evidence="5" id="KW-0677">Repeat</keyword>
<keyword evidence="16" id="KW-0418">Kinase</keyword>
<dbReference type="InterPro" id="IPR001611">
    <property type="entry name" value="Leu-rich_rpt"/>
</dbReference>
<evidence type="ECO:0000256" key="9">
    <source>
        <dbReference type="ARBA" id="ARBA00023136"/>
    </source>
</evidence>
<evidence type="ECO:0000256" key="1">
    <source>
        <dbReference type="ARBA" id="ARBA00004370"/>
    </source>
</evidence>
<dbReference type="Gene3D" id="3.30.200.20">
    <property type="entry name" value="Phosphorylase Kinase, domain 1"/>
    <property type="match status" value="1"/>
</dbReference>
<keyword evidence="7" id="KW-0067">ATP-binding</keyword>
<keyword evidence="3 13" id="KW-0812">Transmembrane</keyword>
<reference evidence="16" key="1">
    <citation type="journal article" date="2013" name="J. Plant Res.">
        <title>Effect of fungi and light on seed germination of three Opuntia species from semiarid lands of central Mexico.</title>
        <authorList>
            <person name="Delgado-Sanchez P."/>
            <person name="Jimenez-Bremont J.F."/>
            <person name="Guerrero-Gonzalez Mde L."/>
            <person name="Flores J."/>
        </authorList>
    </citation>
    <scope>NUCLEOTIDE SEQUENCE</scope>
    <source>
        <tissue evidence="16">Cladode</tissue>
    </source>
</reference>
<dbReference type="Pfam" id="PF00560">
    <property type="entry name" value="LRR_1"/>
    <property type="match status" value="1"/>
</dbReference>
<evidence type="ECO:0000313" key="16">
    <source>
        <dbReference type="EMBL" id="MBA4650554.1"/>
    </source>
</evidence>
<feature type="region of interest" description="Disordered" evidence="12">
    <location>
        <begin position="235"/>
        <end position="278"/>
    </location>
</feature>
<evidence type="ECO:0000256" key="14">
    <source>
        <dbReference type="SAM" id="SignalP"/>
    </source>
</evidence>
<dbReference type="SUPFAM" id="SSF52058">
    <property type="entry name" value="L domain-like"/>
    <property type="match status" value="1"/>
</dbReference>
<evidence type="ECO:0000256" key="11">
    <source>
        <dbReference type="ARBA" id="ARBA00023180"/>
    </source>
</evidence>
<dbReference type="PANTHER" id="PTHR48056">
    <property type="entry name" value="LRR RECEPTOR-LIKE SERINE/THREONINE-PROTEIN KINASE-RELATED"/>
    <property type="match status" value="1"/>
</dbReference>
<dbReference type="FunFam" id="3.80.10.10:FF:000062">
    <property type="entry name" value="protein STRUBBELIG-RECEPTOR FAMILY 3"/>
    <property type="match status" value="1"/>
</dbReference>
<dbReference type="GO" id="GO:0016020">
    <property type="term" value="C:membrane"/>
    <property type="evidence" value="ECO:0007669"/>
    <property type="project" value="UniProtKB-SubCell"/>
</dbReference>
<feature type="signal peptide" evidence="14">
    <location>
        <begin position="1"/>
        <end position="22"/>
    </location>
</feature>
<evidence type="ECO:0000259" key="15">
    <source>
        <dbReference type="Pfam" id="PF08263"/>
    </source>
</evidence>
<name>A0A7C8ZSS3_OPUST</name>
<sequence length="448" mass="47932">MIEVWKLLVICILVLSPSSINGDTDPSDASALNGMYTSMNSPSQLTGWTASGGNPCDQSWKGVSCSGLRVTQIKISGLGLNGSIGWQLQSLTSLTDFDVSNNNFGGQVPYNLPPNLQRLNLASCNFNGQIPYSISQMKPLEHLDLSHNQFNGQLNLDFTQLSSLSTMDLSFNSLTGNLSSSFSSLTNLNSLYLQNNQFTGTIDVLADLPLQNLNIANNHFTGWIPQSLQGINLQTDGNSWSSGPAPPSPPGTQSSHRKSGKHQSPSSQDSGSKSEKSGLSGGGIAGVVIAILVVGAIVGFFIFTRRSRRSAPEVEKLDINKPFVPAASHDVLELKSIHSSSSINTITLDAVPSMNLKPPPLDRHKSFDEEDLSKKPIITKSPTPVPDNVKSYSVADLQMATGSFSAENLIGEGSIGRVYRAQFDDGKVVSSNVLSLFVILQFSGAFLL</sequence>
<dbReference type="InterPro" id="IPR013210">
    <property type="entry name" value="LRR_N_plant-typ"/>
</dbReference>
<evidence type="ECO:0000256" key="7">
    <source>
        <dbReference type="ARBA" id="ARBA00022840"/>
    </source>
</evidence>
<keyword evidence="11" id="KW-0325">Glycoprotein</keyword>
<dbReference type="AlphaFoldDB" id="A0A7C8ZSS3"/>
<evidence type="ECO:0000256" key="10">
    <source>
        <dbReference type="ARBA" id="ARBA00023170"/>
    </source>
</evidence>
<dbReference type="PROSITE" id="PS51450">
    <property type="entry name" value="LRR"/>
    <property type="match status" value="1"/>
</dbReference>
<keyword evidence="9 13" id="KW-0472">Membrane</keyword>
<accession>A0A7C8ZSS3</accession>
<feature type="transmembrane region" description="Helical" evidence="13">
    <location>
        <begin position="282"/>
        <end position="303"/>
    </location>
</feature>
<dbReference type="GO" id="GO:0004675">
    <property type="term" value="F:transmembrane receptor protein serine/threonine kinase activity"/>
    <property type="evidence" value="ECO:0007669"/>
    <property type="project" value="UniProtKB-EC"/>
</dbReference>
<keyword evidence="8 13" id="KW-1133">Transmembrane helix</keyword>
<dbReference type="Pfam" id="PF13855">
    <property type="entry name" value="LRR_8"/>
    <property type="match status" value="1"/>
</dbReference>
<proteinExistence type="predicted"/>
<dbReference type="Gene3D" id="3.80.10.10">
    <property type="entry name" value="Ribonuclease Inhibitor"/>
    <property type="match status" value="1"/>
</dbReference>
<reference evidence="16" key="2">
    <citation type="submission" date="2020-07" db="EMBL/GenBank/DDBJ databases">
        <authorList>
            <person name="Vera ALvarez R."/>
            <person name="Arias-Moreno D.M."/>
            <person name="Jimenez-Jacinto V."/>
            <person name="Jimenez-Bremont J.F."/>
            <person name="Swaminathan K."/>
            <person name="Moose S.P."/>
            <person name="Guerrero-Gonzalez M.L."/>
            <person name="Marino-Ramirez L."/>
            <person name="Landsman D."/>
            <person name="Rodriguez-Kessler M."/>
            <person name="Delgado-Sanchez P."/>
        </authorList>
    </citation>
    <scope>NUCLEOTIDE SEQUENCE</scope>
    <source>
        <tissue evidence="16">Cladode</tissue>
    </source>
</reference>
<evidence type="ECO:0000256" key="13">
    <source>
        <dbReference type="SAM" id="Phobius"/>
    </source>
</evidence>
<organism evidence="16">
    <name type="scientific">Opuntia streptacantha</name>
    <name type="common">Prickly pear cactus</name>
    <name type="synonym">Opuntia cardona</name>
    <dbReference type="NCBI Taxonomy" id="393608"/>
    <lineage>
        <taxon>Eukaryota</taxon>
        <taxon>Viridiplantae</taxon>
        <taxon>Streptophyta</taxon>
        <taxon>Embryophyta</taxon>
        <taxon>Tracheophyta</taxon>
        <taxon>Spermatophyta</taxon>
        <taxon>Magnoliopsida</taxon>
        <taxon>eudicotyledons</taxon>
        <taxon>Gunneridae</taxon>
        <taxon>Pentapetalae</taxon>
        <taxon>Caryophyllales</taxon>
        <taxon>Cactineae</taxon>
        <taxon>Cactaceae</taxon>
        <taxon>Opuntioideae</taxon>
        <taxon>Opuntia</taxon>
    </lineage>
</organism>
<protein>
    <submittedName>
        <fullName evidence="16">Receptor protein serine/threonine kinase</fullName>
        <ecNumber evidence="16">2.7.11.30</ecNumber>
    </submittedName>
</protein>
<keyword evidence="6" id="KW-0547">Nucleotide-binding</keyword>
<dbReference type="PRINTS" id="PR00019">
    <property type="entry name" value="LEURICHRPT"/>
</dbReference>
<keyword evidence="16" id="KW-0808">Transferase</keyword>
<evidence type="ECO:0000256" key="5">
    <source>
        <dbReference type="ARBA" id="ARBA00022737"/>
    </source>
</evidence>
<evidence type="ECO:0000256" key="4">
    <source>
        <dbReference type="ARBA" id="ARBA00022729"/>
    </source>
</evidence>
<comment type="subcellular location">
    <subcellularLocation>
        <location evidence="1">Membrane</location>
    </subcellularLocation>
</comment>
<keyword evidence="2" id="KW-0433">Leucine-rich repeat</keyword>
<dbReference type="EC" id="2.7.11.30" evidence="16"/>
<evidence type="ECO:0000256" key="3">
    <source>
        <dbReference type="ARBA" id="ARBA00022692"/>
    </source>
</evidence>
<feature type="domain" description="Leucine-rich repeat-containing N-terminal plant-type" evidence="15">
    <location>
        <begin position="26"/>
        <end position="66"/>
    </location>
</feature>
<dbReference type="EMBL" id="GISG01165646">
    <property type="protein sequence ID" value="MBA4650554.1"/>
    <property type="molecule type" value="Transcribed_RNA"/>
</dbReference>
<dbReference type="GO" id="GO:0033612">
    <property type="term" value="F:receptor serine/threonine kinase binding"/>
    <property type="evidence" value="ECO:0007669"/>
    <property type="project" value="TreeGrafter"/>
</dbReference>
<evidence type="ECO:0000256" key="12">
    <source>
        <dbReference type="SAM" id="MobiDB-lite"/>
    </source>
</evidence>
<feature type="chain" id="PRO_5027550022" evidence="14">
    <location>
        <begin position="23"/>
        <end position="448"/>
    </location>
</feature>
<dbReference type="InterPro" id="IPR011009">
    <property type="entry name" value="Kinase-like_dom_sf"/>
</dbReference>
<evidence type="ECO:0000256" key="8">
    <source>
        <dbReference type="ARBA" id="ARBA00022989"/>
    </source>
</evidence>
<dbReference type="PANTHER" id="PTHR48056:SF81">
    <property type="entry name" value="RECEPTOR PROTEIN-TYROSINE KINASE CEPR1"/>
    <property type="match status" value="1"/>
</dbReference>
<feature type="region of interest" description="Disordered" evidence="12">
    <location>
        <begin position="363"/>
        <end position="384"/>
    </location>
</feature>
<dbReference type="SUPFAM" id="SSF56112">
    <property type="entry name" value="Protein kinase-like (PK-like)"/>
    <property type="match status" value="1"/>
</dbReference>
<dbReference type="InterPro" id="IPR032675">
    <property type="entry name" value="LRR_dom_sf"/>
</dbReference>
<dbReference type="Pfam" id="PF08263">
    <property type="entry name" value="LRRNT_2"/>
    <property type="match status" value="1"/>
</dbReference>
<keyword evidence="10 16" id="KW-0675">Receptor</keyword>
<dbReference type="GO" id="GO:0005524">
    <property type="term" value="F:ATP binding"/>
    <property type="evidence" value="ECO:0007669"/>
    <property type="project" value="UniProtKB-KW"/>
</dbReference>
<dbReference type="InterPro" id="IPR050647">
    <property type="entry name" value="Plant_LRR-RLKs"/>
</dbReference>
<evidence type="ECO:0000256" key="6">
    <source>
        <dbReference type="ARBA" id="ARBA00022741"/>
    </source>
</evidence>